<evidence type="ECO:0000313" key="1">
    <source>
        <dbReference type="EMBL" id="CAG6736540.1"/>
    </source>
</evidence>
<reference evidence="1" key="1">
    <citation type="submission" date="2021-05" db="EMBL/GenBank/DDBJ databases">
        <authorList>
            <person name="Alioto T."/>
            <person name="Alioto T."/>
            <person name="Gomez Garrido J."/>
        </authorList>
    </citation>
    <scope>NUCLEOTIDE SEQUENCE</scope>
</reference>
<dbReference type="EMBL" id="HBUF01399726">
    <property type="protein sequence ID" value="CAG6736540.1"/>
    <property type="molecule type" value="Transcribed_RNA"/>
</dbReference>
<dbReference type="EMBL" id="HBUF01399725">
    <property type="protein sequence ID" value="CAG6736539.1"/>
    <property type="molecule type" value="Transcribed_RNA"/>
</dbReference>
<accession>A0A8D8YX20</accession>
<sequence>MIINFLIADLSCIHCKQLLSRFLPEELLTHALKCTQVVRPDHFYKYVCYACNFHSISRRDTRHHIRSHRLNVNTLYKRQNVLSGWLTKNFEKMSPMYFLWESFIRL</sequence>
<name>A0A8D8YX20_9HEMI</name>
<organism evidence="1">
    <name type="scientific">Cacopsylla melanoneura</name>
    <dbReference type="NCBI Taxonomy" id="428564"/>
    <lineage>
        <taxon>Eukaryota</taxon>
        <taxon>Metazoa</taxon>
        <taxon>Ecdysozoa</taxon>
        <taxon>Arthropoda</taxon>
        <taxon>Hexapoda</taxon>
        <taxon>Insecta</taxon>
        <taxon>Pterygota</taxon>
        <taxon>Neoptera</taxon>
        <taxon>Paraneoptera</taxon>
        <taxon>Hemiptera</taxon>
        <taxon>Sternorrhyncha</taxon>
        <taxon>Psylloidea</taxon>
        <taxon>Psyllidae</taxon>
        <taxon>Psyllinae</taxon>
        <taxon>Cacopsylla</taxon>
    </lineage>
</organism>
<protein>
    <submittedName>
        <fullName evidence="1">Uncharacterized protein</fullName>
    </submittedName>
</protein>
<dbReference type="AlphaFoldDB" id="A0A8D8YX20"/>
<proteinExistence type="predicted"/>